<organism evidence="2 3">
    <name type="scientific">Pseudonocardia ailaonensis</name>
    <dbReference type="NCBI Taxonomy" id="367279"/>
    <lineage>
        <taxon>Bacteria</taxon>
        <taxon>Bacillati</taxon>
        <taxon>Actinomycetota</taxon>
        <taxon>Actinomycetes</taxon>
        <taxon>Pseudonocardiales</taxon>
        <taxon>Pseudonocardiaceae</taxon>
        <taxon>Pseudonocardia</taxon>
    </lineage>
</organism>
<dbReference type="EMBL" id="BAAAQK010000028">
    <property type="protein sequence ID" value="GAA1877358.1"/>
    <property type="molecule type" value="Genomic_DNA"/>
</dbReference>
<dbReference type="RefSeq" id="WP_344426956.1">
    <property type="nucleotide sequence ID" value="NZ_BAAAQK010000028.1"/>
</dbReference>
<name>A0ABN2NQ42_9PSEU</name>
<accession>A0ABN2NQ42</accession>
<dbReference type="PROSITE" id="PS51819">
    <property type="entry name" value="VOC"/>
    <property type="match status" value="1"/>
</dbReference>
<sequence>MSTFHTYLGYRDATAAHDWLGRVLGFEVTSSWPDDAGGIAHSELRRGDAGIVVFTDREGYERPPLKGESCGLGLYLALEPDEVDAAWERARAAGADVVWMLETSQWGNHRFRVLDPEGFEWTVGTFRPGVLAEPESAGQPGS</sequence>
<dbReference type="Pfam" id="PF00903">
    <property type="entry name" value="Glyoxalase"/>
    <property type="match status" value="1"/>
</dbReference>
<dbReference type="Gene3D" id="3.30.720.120">
    <property type="match status" value="1"/>
</dbReference>
<gene>
    <name evidence="2" type="ORF">GCM10009836_68460</name>
</gene>
<dbReference type="PANTHER" id="PTHR34109">
    <property type="entry name" value="BNAUNNG04460D PROTEIN-RELATED"/>
    <property type="match status" value="1"/>
</dbReference>
<evidence type="ECO:0000259" key="1">
    <source>
        <dbReference type="PROSITE" id="PS51819"/>
    </source>
</evidence>
<keyword evidence="3" id="KW-1185">Reference proteome</keyword>
<dbReference type="InterPro" id="IPR037523">
    <property type="entry name" value="VOC_core"/>
</dbReference>
<dbReference type="Proteomes" id="UP001500449">
    <property type="component" value="Unassembled WGS sequence"/>
</dbReference>
<dbReference type="Gene3D" id="3.30.720.110">
    <property type="match status" value="1"/>
</dbReference>
<evidence type="ECO:0000313" key="2">
    <source>
        <dbReference type="EMBL" id="GAA1877358.1"/>
    </source>
</evidence>
<dbReference type="SUPFAM" id="SSF54593">
    <property type="entry name" value="Glyoxalase/Bleomycin resistance protein/Dihydroxybiphenyl dioxygenase"/>
    <property type="match status" value="1"/>
</dbReference>
<dbReference type="InterPro" id="IPR029068">
    <property type="entry name" value="Glyas_Bleomycin-R_OHBP_Dase"/>
</dbReference>
<proteinExistence type="predicted"/>
<comment type="caution">
    <text evidence="2">The sequence shown here is derived from an EMBL/GenBank/DDBJ whole genome shotgun (WGS) entry which is preliminary data.</text>
</comment>
<reference evidence="2 3" key="1">
    <citation type="journal article" date="2019" name="Int. J. Syst. Evol. Microbiol.">
        <title>The Global Catalogue of Microorganisms (GCM) 10K type strain sequencing project: providing services to taxonomists for standard genome sequencing and annotation.</title>
        <authorList>
            <consortium name="The Broad Institute Genomics Platform"/>
            <consortium name="The Broad Institute Genome Sequencing Center for Infectious Disease"/>
            <person name="Wu L."/>
            <person name="Ma J."/>
        </authorList>
    </citation>
    <scope>NUCLEOTIDE SEQUENCE [LARGE SCALE GENOMIC DNA]</scope>
    <source>
        <strain evidence="2 3">JCM 16009</strain>
    </source>
</reference>
<dbReference type="InterPro" id="IPR004360">
    <property type="entry name" value="Glyas_Fos-R_dOase_dom"/>
</dbReference>
<protein>
    <recommendedName>
        <fullName evidence="1">VOC domain-containing protein</fullName>
    </recommendedName>
</protein>
<feature type="domain" description="VOC" evidence="1">
    <location>
        <begin position="2"/>
        <end position="126"/>
    </location>
</feature>
<evidence type="ECO:0000313" key="3">
    <source>
        <dbReference type="Proteomes" id="UP001500449"/>
    </source>
</evidence>